<sequence>MPGVRSAALPDRLIVARPSTRSSAAVIRCRYATVAAASRSVRETPRRAAAASRAPVPAGSSSAVRRRKGAVGAAVREVSRAGSGSPARRVAQWARSRAYRSESR</sequence>
<evidence type="ECO:0000313" key="3">
    <source>
        <dbReference type="Proteomes" id="UP001501455"/>
    </source>
</evidence>
<accession>A0ABP6U364</accession>
<reference evidence="3" key="1">
    <citation type="journal article" date="2019" name="Int. J. Syst. Evol. Microbiol.">
        <title>The Global Catalogue of Microorganisms (GCM) 10K type strain sequencing project: providing services to taxonomists for standard genome sequencing and annotation.</title>
        <authorList>
            <consortium name="The Broad Institute Genomics Platform"/>
            <consortium name="The Broad Institute Genome Sequencing Center for Infectious Disease"/>
            <person name="Wu L."/>
            <person name="Ma J."/>
        </authorList>
    </citation>
    <scope>NUCLEOTIDE SEQUENCE [LARGE SCALE GENOMIC DNA]</scope>
    <source>
        <strain evidence="3">JCM 4816</strain>
    </source>
</reference>
<evidence type="ECO:0000313" key="2">
    <source>
        <dbReference type="EMBL" id="GAA3501425.1"/>
    </source>
</evidence>
<protein>
    <submittedName>
        <fullName evidence="2">Uncharacterized protein</fullName>
    </submittedName>
</protein>
<feature type="compositionally biased region" description="Low complexity" evidence="1">
    <location>
        <begin position="47"/>
        <end position="63"/>
    </location>
</feature>
<name>A0ABP6U364_9ACTN</name>
<comment type="caution">
    <text evidence="2">The sequence shown here is derived from an EMBL/GenBank/DDBJ whole genome shotgun (WGS) entry which is preliminary data.</text>
</comment>
<dbReference type="EMBL" id="BAAAXF010000060">
    <property type="protein sequence ID" value="GAA3501425.1"/>
    <property type="molecule type" value="Genomic_DNA"/>
</dbReference>
<evidence type="ECO:0000256" key="1">
    <source>
        <dbReference type="SAM" id="MobiDB-lite"/>
    </source>
</evidence>
<organism evidence="2 3">
    <name type="scientific">Streptomyces prasinosporus</name>
    <dbReference type="NCBI Taxonomy" id="68256"/>
    <lineage>
        <taxon>Bacteria</taxon>
        <taxon>Bacillati</taxon>
        <taxon>Actinomycetota</taxon>
        <taxon>Actinomycetes</taxon>
        <taxon>Kitasatosporales</taxon>
        <taxon>Streptomycetaceae</taxon>
        <taxon>Streptomyces</taxon>
        <taxon>Streptomyces albogriseolus group</taxon>
    </lineage>
</organism>
<dbReference type="Proteomes" id="UP001501455">
    <property type="component" value="Unassembled WGS sequence"/>
</dbReference>
<feature type="region of interest" description="Disordered" evidence="1">
    <location>
        <begin position="40"/>
        <end position="104"/>
    </location>
</feature>
<gene>
    <name evidence="2" type="ORF">GCM10019016_085320</name>
</gene>
<proteinExistence type="predicted"/>
<keyword evidence="3" id="KW-1185">Reference proteome</keyword>